<reference evidence="1" key="1">
    <citation type="journal article" date="2014" name="Front. Microbiol.">
        <title>High frequency of phylogenetically diverse reductive dehalogenase-homologous genes in deep subseafloor sedimentary metagenomes.</title>
        <authorList>
            <person name="Kawai M."/>
            <person name="Futagami T."/>
            <person name="Toyoda A."/>
            <person name="Takaki Y."/>
            <person name="Nishi S."/>
            <person name="Hori S."/>
            <person name="Arai W."/>
            <person name="Tsubouchi T."/>
            <person name="Morono Y."/>
            <person name="Uchiyama I."/>
            <person name="Ito T."/>
            <person name="Fujiyama A."/>
            <person name="Inagaki F."/>
            <person name="Takami H."/>
        </authorList>
    </citation>
    <scope>NUCLEOTIDE SEQUENCE</scope>
    <source>
        <strain evidence="1">Expedition CK06-06</strain>
    </source>
</reference>
<feature type="non-terminal residue" evidence="1">
    <location>
        <position position="1"/>
    </location>
</feature>
<evidence type="ECO:0000313" key="1">
    <source>
        <dbReference type="EMBL" id="GAG37070.1"/>
    </source>
</evidence>
<comment type="caution">
    <text evidence="1">The sequence shown here is derived from an EMBL/GenBank/DDBJ whole genome shotgun (WGS) entry which is preliminary data.</text>
</comment>
<gene>
    <name evidence="1" type="ORF">S01H1_69073</name>
</gene>
<organism evidence="1">
    <name type="scientific">marine sediment metagenome</name>
    <dbReference type="NCBI Taxonomy" id="412755"/>
    <lineage>
        <taxon>unclassified sequences</taxon>
        <taxon>metagenomes</taxon>
        <taxon>ecological metagenomes</taxon>
    </lineage>
</organism>
<protein>
    <submittedName>
        <fullName evidence="1">Uncharacterized protein</fullName>
    </submittedName>
</protein>
<proteinExistence type="predicted"/>
<dbReference type="EMBL" id="BARS01045833">
    <property type="protein sequence ID" value="GAG37070.1"/>
    <property type="molecule type" value="Genomic_DNA"/>
</dbReference>
<dbReference type="AlphaFoldDB" id="X0X216"/>
<accession>X0X216</accession>
<name>X0X216_9ZZZZ</name>
<sequence length="67" mass="8022">AEKDFNFDFLIEVIDNSPFLLGKKGKEPFFVFFDWVIKPTNYQKIIEGNYIDKNQKFKGIKEWLNES</sequence>